<dbReference type="AlphaFoldDB" id="A0A8H6TSW9"/>
<feature type="region of interest" description="Disordered" evidence="1">
    <location>
        <begin position="176"/>
        <end position="199"/>
    </location>
</feature>
<dbReference type="Gene3D" id="3.60.130.30">
    <property type="match status" value="1"/>
</dbReference>
<sequence>MAANANDPTRILKFSAAARTAYCRTAYCRTDLAVWLWYSRPAIASTARGPARREDRLQARQLVRRVRLPPPALVSFHVNTMLASPCPYSTPTDAWSGVLGGRPKDATGWRAVVDGAFSAFMQTAPKLKISEEAYHHRRAQTPFAAVACGVSHGGGQLEPGILKQTKTASATNSRLVAGPAPQAEQDPSPSDARPAQRQALQTHRRLYSRHVCVFRTWAPRLYGYYADTRDRLFQWKPSLRAGWPFEEDDGVFAAATFNFGRAVSCCHLDFGNLAWGWCAITALGEFDPDLGGHLILWELGLVIRFPPGLVDSHTLRRHPPLQHPHSTPRAPLLYLIVQSASSNPAHDVRRDFDALHDRLEKEQRAFSVPVRASMRLCSRSHSAGTPNKSLGVRYRINDTREIYVHITGASGLDSHASRQNEPWLRPPDVPLHALEIGSVVFIVAHLFRIQHIHPETTALDSARKATGAHASA</sequence>
<gene>
    <name evidence="2" type="ORF">HMN09_00118700</name>
</gene>
<evidence type="ECO:0000256" key="1">
    <source>
        <dbReference type="SAM" id="MobiDB-lite"/>
    </source>
</evidence>
<accession>A0A8H6TSW9</accession>
<keyword evidence="3" id="KW-1185">Reference proteome</keyword>
<reference evidence="2" key="1">
    <citation type="submission" date="2020-05" db="EMBL/GenBank/DDBJ databases">
        <title>Mycena genomes resolve the evolution of fungal bioluminescence.</title>
        <authorList>
            <person name="Tsai I.J."/>
        </authorList>
    </citation>
    <scope>NUCLEOTIDE SEQUENCE</scope>
    <source>
        <strain evidence="2">110903Hualien_Pintung</strain>
    </source>
</reference>
<dbReference type="Proteomes" id="UP000613580">
    <property type="component" value="Unassembled WGS sequence"/>
</dbReference>
<evidence type="ECO:0000313" key="2">
    <source>
        <dbReference type="EMBL" id="KAF7323378.1"/>
    </source>
</evidence>
<dbReference type="OrthoDB" id="3202607at2759"/>
<protein>
    <submittedName>
        <fullName evidence="2">Uncharacterized protein</fullName>
    </submittedName>
</protein>
<organism evidence="2 3">
    <name type="scientific">Mycena chlorophos</name>
    <name type="common">Agaric fungus</name>
    <name type="synonym">Agaricus chlorophos</name>
    <dbReference type="NCBI Taxonomy" id="658473"/>
    <lineage>
        <taxon>Eukaryota</taxon>
        <taxon>Fungi</taxon>
        <taxon>Dikarya</taxon>
        <taxon>Basidiomycota</taxon>
        <taxon>Agaricomycotina</taxon>
        <taxon>Agaricomycetes</taxon>
        <taxon>Agaricomycetidae</taxon>
        <taxon>Agaricales</taxon>
        <taxon>Marasmiineae</taxon>
        <taxon>Mycenaceae</taxon>
        <taxon>Mycena</taxon>
    </lineage>
</organism>
<proteinExistence type="predicted"/>
<dbReference type="EMBL" id="JACAZE010000001">
    <property type="protein sequence ID" value="KAF7323378.1"/>
    <property type="molecule type" value="Genomic_DNA"/>
</dbReference>
<evidence type="ECO:0000313" key="3">
    <source>
        <dbReference type="Proteomes" id="UP000613580"/>
    </source>
</evidence>
<comment type="caution">
    <text evidence="2">The sequence shown here is derived from an EMBL/GenBank/DDBJ whole genome shotgun (WGS) entry which is preliminary data.</text>
</comment>
<name>A0A8H6TSW9_MYCCL</name>